<dbReference type="GO" id="GO:0032050">
    <property type="term" value="F:clathrin heavy chain binding"/>
    <property type="evidence" value="ECO:0007669"/>
    <property type="project" value="TreeGrafter"/>
</dbReference>
<evidence type="ECO:0000256" key="4">
    <source>
        <dbReference type="ARBA" id="ARBA00023176"/>
    </source>
</evidence>
<dbReference type="Pfam" id="PF01086">
    <property type="entry name" value="Clathrin_lg_ch"/>
    <property type="match status" value="1"/>
</dbReference>
<evidence type="ECO:0000313" key="9">
    <source>
        <dbReference type="EMBL" id="WFD36660.1"/>
    </source>
</evidence>
<feature type="region of interest" description="Disordered" evidence="8">
    <location>
        <begin position="34"/>
        <end position="175"/>
    </location>
</feature>
<protein>
    <recommendedName>
        <fullName evidence="6">Clathrin light chain</fullName>
    </recommendedName>
</protein>
<dbReference type="EMBL" id="CP119881">
    <property type="protein sequence ID" value="WFD36660.1"/>
    <property type="molecule type" value="Genomic_DNA"/>
</dbReference>
<sequence>MAFEFNNTDATADPTADFLAREKQAAGAILGDDNELFGFSAPQGAQEHDFESRAADFPALDGEDDVAPYAAGPTGARADDFLEQDVSGPAAQDTYTLDDPVDQFQSNYPELDDDASAPVAAAAAPAPAHASEADPAHVSAYDDYFDRAESAPAPAAAPAPAPEAPKLTSYQNIDEETEPLRAWRERQADEIARRDAQAERVRGETISQAEQDIDKFYAEYNAQKEKNIKRNKENEARFQDERTRELAEGTTWTRVTKLLDLQNSQSKTIAKLGAGSTDLTRMKELYLSLRREGDTAPGAGGY</sequence>
<dbReference type="PANTHER" id="PTHR10639:SF7">
    <property type="entry name" value="CLATHRIN LIGHT CHAIN"/>
    <property type="match status" value="1"/>
</dbReference>
<dbReference type="AlphaFoldDB" id="A0AAF0J828"/>
<comment type="similarity">
    <text evidence="2 6">Belongs to the clathrin light chain family.</text>
</comment>
<reference evidence="9" key="1">
    <citation type="submission" date="2023-03" db="EMBL/GenBank/DDBJ databases">
        <title>Mating type loci evolution in Malassezia.</title>
        <authorList>
            <person name="Coelho M.A."/>
        </authorList>
    </citation>
    <scope>NUCLEOTIDE SEQUENCE</scope>
    <source>
        <strain evidence="9">CBS 11721</strain>
    </source>
</reference>
<evidence type="ECO:0000256" key="7">
    <source>
        <dbReference type="SAM" id="Coils"/>
    </source>
</evidence>
<evidence type="ECO:0000256" key="2">
    <source>
        <dbReference type="ARBA" id="ARBA00005263"/>
    </source>
</evidence>
<evidence type="ECO:0000256" key="1">
    <source>
        <dbReference type="ARBA" id="ARBA00004180"/>
    </source>
</evidence>
<name>A0AAF0J828_9BASI</name>
<evidence type="ECO:0000313" key="10">
    <source>
        <dbReference type="Proteomes" id="UP001219933"/>
    </source>
</evidence>
<comment type="subcellular location">
    <subcellularLocation>
        <location evidence="1 6">Cytoplasmic vesicle membrane</location>
        <topology evidence="1 6">Peripheral membrane protein</topology>
        <orientation evidence="1 6">Cytoplasmic side</orientation>
    </subcellularLocation>
    <subcellularLocation>
        <location evidence="6">Membrane</location>
        <location evidence="6">Coated pit</location>
        <topology evidence="6">Peripheral membrane protein</topology>
        <orientation evidence="6">Cytoplasmic side</orientation>
    </subcellularLocation>
    <text evidence="6">Cytoplasmic face of coated pits and vesicles.</text>
</comment>
<dbReference type="GO" id="GO:0006886">
    <property type="term" value="P:intracellular protein transport"/>
    <property type="evidence" value="ECO:0007669"/>
    <property type="project" value="InterPro"/>
</dbReference>
<feature type="coiled-coil region" evidence="7">
    <location>
        <begin position="206"/>
        <end position="241"/>
    </location>
</feature>
<feature type="compositionally biased region" description="Low complexity" evidence="8">
    <location>
        <begin position="116"/>
        <end position="130"/>
    </location>
</feature>
<dbReference type="GO" id="GO:0030130">
    <property type="term" value="C:clathrin coat of trans-Golgi network vesicle"/>
    <property type="evidence" value="ECO:0007669"/>
    <property type="project" value="InterPro"/>
</dbReference>
<evidence type="ECO:0000256" key="6">
    <source>
        <dbReference type="RuleBase" id="RU363137"/>
    </source>
</evidence>
<dbReference type="GO" id="GO:0030132">
    <property type="term" value="C:clathrin coat of coated pit"/>
    <property type="evidence" value="ECO:0007669"/>
    <property type="project" value="InterPro"/>
</dbReference>
<organism evidence="9 10">
    <name type="scientific">Malassezia cuniculi</name>
    <dbReference type="NCBI Taxonomy" id="948313"/>
    <lineage>
        <taxon>Eukaryota</taxon>
        <taxon>Fungi</taxon>
        <taxon>Dikarya</taxon>
        <taxon>Basidiomycota</taxon>
        <taxon>Ustilaginomycotina</taxon>
        <taxon>Malasseziomycetes</taxon>
        <taxon>Malasseziales</taxon>
        <taxon>Malasseziaceae</taxon>
        <taxon>Malassezia</taxon>
    </lineage>
</organism>
<gene>
    <name evidence="9" type="primary">clc1</name>
    <name evidence="9" type="ORF">MCUN1_003547</name>
</gene>
<evidence type="ECO:0000256" key="5">
    <source>
        <dbReference type="ARBA" id="ARBA00023329"/>
    </source>
</evidence>
<comment type="function">
    <text evidence="6">Clathrin is the major protein of the polyhedral coat of coated pits and vesicles.</text>
</comment>
<accession>A0AAF0J828</accession>
<dbReference type="Proteomes" id="UP001219933">
    <property type="component" value="Chromosome 5"/>
</dbReference>
<keyword evidence="3 6" id="KW-0472">Membrane</keyword>
<dbReference type="GO" id="GO:0005198">
    <property type="term" value="F:structural molecule activity"/>
    <property type="evidence" value="ECO:0007669"/>
    <property type="project" value="InterPro"/>
</dbReference>
<dbReference type="PANTHER" id="PTHR10639">
    <property type="entry name" value="CLATHRIN LIGHT CHAIN"/>
    <property type="match status" value="1"/>
</dbReference>
<keyword evidence="10" id="KW-1185">Reference proteome</keyword>
<keyword evidence="4 6" id="KW-0168">Coated pit</keyword>
<keyword evidence="5 6" id="KW-0968">Cytoplasmic vesicle</keyword>
<proteinExistence type="inferred from homology"/>
<dbReference type="InterPro" id="IPR000996">
    <property type="entry name" value="Clathrin_L-chain"/>
</dbReference>
<evidence type="ECO:0000256" key="3">
    <source>
        <dbReference type="ARBA" id="ARBA00023136"/>
    </source>
</evidence>
<dbReference type="GO" id="GO:0072583">
    <property type="term" value="P:clathrin-dependent endocytosis"/>
    <property type="evidence" value="ECO:0007669"/>
    <property type="project" value="TreeGrafter"/>
</dbReference>
<keyword evidence="7" id="KW-0175">Coiled coil</keyword>
<evidence type="ECO:0000256" key="8">
    <source>
        <dbReference type="SAM" id="MobiDB-lite"/>
    </source>
</evidence>